<reference evidence="3 4" key="1">
    <citation type="submission" date="2024-09" db="EMBL/GenBank/DDBJ databases">
        <authorList>
            <person name="Sun Q."/>
            <person name="Mori K."/>
        </authorList>
    </citation>
    <scope>NUCLEOTIDE SEQUENCE [LARGE SCALE GENOMIC DNA]</scope>
    <source>
        <strain evidence="3 4">TBRC 7907</strain>
    </source>
</reference>
<feature type="domain" description="VOC" evidence="2">
    <location>
        <begin position="4"/>
        <end position="143"/>
    </location>
</feature>
<dbReference type="EMBL" id="JBHLZU010000021">
    <property type="protein sequence ID" value="MFB9907492.1"/>
    <property type="molecule type" value="Genomic_DNA"/>
</dbReference>
<name>A0ABV6A2W2_9PSEU</name>
<gene>
    <name evidence="3" type="ORF">ACFFQA_26465</name>
</gene>
<dbReference type="PANTHER" id="PTHR43048">
    <property type="entry name" value="METHYLMALONYL-COA EPIMERASE"/>
    <property type="match status" value="1"/>
</dbReference>
<dbReference type="Gene3D" id="3.10.180.10">
    <property type="entry name" value="2,3-Dihydroxybiphenyl 1,2-Dioxygenase, domain 1"/>
    <property type="match status" value="1"/>
</dbReference>
<organism evidence="3 4">
    <name type="scientific">Allokutzneria oryzae</name>
    <dbReference type="NCBI Taxonomy" id="1378989"/>
    <lineage>
        <taxon>Bacteria</taxon>
        <taxon>Bacillati</taxon>
        <taxon>Actinomycetota</taxon>
        <taxon>Actinomycetes</taxon>
        <taxon>Pseudonocardiales</taxon>
        <taxon>Pseudonocardiaceae</taxon>
        <taxon>Allokutzneria</taxon>
    </lineage>
</organism>
<protein>
    <submittedName>
        <fullName evidence="3">VOC family protein</fullName>
    </submittedName>
</protein>
<evidence type="ECO:0000259" key="2">
    <source>
        <dbReference type="PROSITE" id="PS51819"/>
    </source>
</evidence>
<dbReference type="InterPro" id="IPR051785">
    <property type="entry name" value="MMCE/EMCE_epimerase"/>
</dbReference>
<evidence type="ECO:0000313" key="3">
    <source>
        <dbReference type="EMBL" id="MFB9907492.1"/>
    </source>
</evidence>
<dbReference type="InterPro" id="IPR029068">
    <property type="entry name" value="Glyas_Bleomycin-R_OHBP_Dase"/>
</dbReference>
<evidence type="ECO:0000313" key="4">
    <source>
        <dbReference type="Proteomes" id="UP001589693"/>
    </source>
</evidence>
<sequence length="159" mass="17748">MIRGVHHVGVATKDIEAILPFYLDLIGCEVVTDYRWEPGNKAADQVTGLTGTSARSLMLRKGNAYVELFQYFTPEPGRPNAELKPHEPGVTHFCLDVTDIHGEYERLSAAGVPFNSEPQEVFPGVWTAYGHDPDGNIVELQEVLDPQHRIALPWLPEEK</sequence>
<dbReference type="PROSITE" id="PS51819">
    <property type="entry name" value="VOC"/>
    <property type="match status" value="1"/>
</dbReference>
<dbReference type="PANTHER" id="PTHR43048:SF3">
    <property type="entry name" value="METHYLMALONYL-COA EPIMERASE, MITOCHONDRIAL"/>
    <property type="match status" value="1"/>
</dbReference>
<evidence type="ECO:0000256" key="1">
    <source>
        <dbReference type="ARBA" id="ARBA00022723"/>
    </source>
</evidence>
<dbReference type="Proteomes" id="UP001589693">
    <property type="component" value="Unassembled WGS sequence"/>
</dbReference>
<keyword evidence="1" id="KW-0479">Metal-binding</keyword>
<comment type="caution">
    <text evidence="3">The sequence shown here is derived from an EMBL/GenBank/DDBJ whole genome shotgun (WGS) entry which is preliminary data.</text>
</comment>
<dbReference type="Pfam" id="PF00903">
    <property type="entry name" value="Glyoxalase"/>
    <property type="match status" value="1"/>
</dbReference>
<dbReference type="InterPro" id="IPR037523">
    <property type="entry name" value="VOC_core"/>
</dbReference>
<dbReference type="SUPFAM" id="SSF54593">
    <property type="entry name" value="Glyoxalase/Bleomycin resistance protein/Dihydroxybiphenyl dioxygenase"/>
    <property type="match status" value="1"/>
</dbReference>
<accession>A0ABV6A2W2</accession>
<proteinExistence type="predicted"/>
<dbReference type="InterPro" id="IPR004360">
    <property type="entry name" value="Glyas_Fos-R_dOase_dom"/>
</dbReference>
<dbReference type="RefSeq" id="WP_377857757.1">
    <property type="nucleotide sequence ID" value="NZ_JBHLZU010000021.1"/>
</dbReference>
<keyword evidence="4" id="KW-1185">Reference proteome</keyword>